<dbReference type="OrthoDB" id="10261027at2759"/>
<keyword evidence="1" id="KW-0547">Nucleotide-binding</keyword>
<dbReference type="EMBL" id="CAJVQA010007454">
    <property type="protein sequence ID" value="CAG8656960.1"/>
    <property type="molecule type" value="Genomic_DNA"/>
</dbReference>
<gene>
    <name evidence="3" type="ORF">CPELLU_LOCUS9619</name>
</gene>
<evidence type="ECO:0000256" key="1">
    <source>
        <dbReference type="PROSITE-ProRule" id="PRU10141"/>
    </source>
</evidence>
<dbReference type="InterPro" id="IPR000719">
    <property type="entry name" value="Prot_kinase_dom"/>
</dbReference>
<keyword evidence="4" id="KW-1185">Reference proteome</keyword>
<dbReference type="Gene3D" id="1.10.510.10">
    <property type="entry name" value="Transferase(Phosphotransferase) domain 1"/>
    <property type="match status" value="4"/>
</dbReference>
<dbReference type="Proteomes" id="UP000789759">
    <property type="component" value="Unassembled WGS sequence"/>
</dbReference>
<dbReference type="InterPro" id="IPR017441">
    <property type="entry name" value="Protein_kinase_ATP_BS"/>
</dbReference>
<name>A0A9N9E274_9GLOM</name>
<keyword evidence="1" id="KW-0067">ATP-binding</keyword>
<accession>A0A9N9E274</accession>
<evidence type="ECO:0000313" key="3">
    <source>
        <dbReference type="EMBL" id="CAG8656960.1"/>
    </source>
</evidence>
<protein>
    <submittedName>
        <fullName evidence="3">10295_t:CDS:1</fullName>
    </submittedName>
</protein>
<feature type="domain" description="Protein kinase" evidence="2">
    <location>
        <begin position="295"/>
        <end position="427"/>
    </location>
</feature>
<dbReference type="PROSITE" id="PS50011">
    <property type="entry name" value="PROTEIN_KINASE_DOM"/>
    <property type="match status" value="1"/>
</dbReference>
<feature type="binding site" evidence="1">
    <location>
        <position position="325"/>
    </location>
    <ligand>
        <name>ATP</name>
        <dbReference type="ChEBI" id="CHEBI:30616"/>
    </ligand>
</feature>
<evidence type="ECO:0000259" key="2">
    <source>
        <dbReference type="PROSITE" id="PS50011"/>
    </source>
</evidence>
<dbReference type="GO" id="GO:0005524">
    <property type="term" value="F:ATP binding"/>
    <property type="evidence" value="ECO:0007669"/>
    <property type="project" value="UniProtKB-UniRule"/>
</dbReference>
<comment type="caution">
    <text evidence="3">The sequence shown here is derived from an EMBL/GenBank/DDBJ whole genome shotgun (WGS) entry which is preliminary data.</text>
</comment>
<dbReference type="InterPro" id="IPR001245">
    <property type="entry name" value="Ser-Thr/Tyr_kinase_cat_dom"/>
</dbReference>
<organism evidence="3 4">
    <name type="scientific">Cetraspora pellucida</name>
    <dbReference type="NCBI Taxonomy" id="1433469"/>
    <lineage>
        <taxon>Eukaryota</taxon>
        <taxon>Fungi</taxon>
        <taxon>Fungi incertae sedis</taxon>
        <taxon>Mucoromycota</taxon>
        <taxon>Glomeromycotina</taxon>
        <taxon>Glomeromycetes</taxon>
        <taxon>Diversisporales</taxon>
        <taxon>Gigasporaceae</taxon>
        <taxon>Cetraspora</taxon>
    </lineage>
</organism>
<dbReference type="InterPro" id="IPR011009">
    <property type="entry name" value="Kinase-like_dom_sf"/>
</dbReference>
<proteinExistence type="predicted"/>
<evidence type="ECO:0000313" key="4">
    <source>
        <dbReference type="Proteomes" id="UP000789759"/>
    </source>
</evidence>
<reference evidence="3" key="1">
    <citation type="submission" date="2021-06" db="EMBL/GenBank/DDBJ databases">
        <authorList>
            <person name="Kallberg Y."/>
            <person name="Tangrot J."/>
            <person name="Rosling A."/>
        </authorList>
    </citation>
    <scope>NUCLEOTIDE SEQUENCE</scope>
    <source>
        <strain evidence="3">FL966</strain>
    </source>
</reference>
<feature type="non-terminal residue" evidence="3">
    <location>
        <position position="427"/>
    </location>
</feature>
<dbReference type="InterPro" id="IPR051681">
    <property type="entry name" value="Ser/Thr_Kinases-Pseudokinases"/>
</dbReference>
<sequence length="427" mass="49132">ICNGLRPNISENTNPSYSVLMTKCWDNDPNKRPSASKICKILANNFVIDNQENKTSSSSRQNSIQNAKVGHNSLSSMSANDSESSQDTNLSSFTSLYCEEKIITDIVEGWYKTAIKDYKLKEIHFDEFGKTDYIGNGAYGAVYRSTYGLTGEKIAMKELFITSDDNEIIKIFINELKLHSLAIHPRIIQFHGISCDQDNETYYLVMEYAEGGTLRQFVRREESTLFLQIAFDGLREEPINTVPDRYIKLYSECWQEDPSNRPTMLQIFQTLKSIDWWYLTLINDCRVKEICYNDFGKKKKIGIGAFGMVYKTTCSSIEEEIIVLKDVHITSNDDEENIKIFINEIKLHSQATHSRVIQLYGISRDQNSESHCLVMEFAKDGTLQKYIQNTILNWKEKIRIATQIVEGILEKLDSLKYEPVYNETDTL</sequence>
<dbReference type="GO" id="GO:0004674">
    <property type="term" value="F:protein serine/threonine kinase activity"/>
    <property type="evidence" value="ECO:0007669"/>
    <property type="project" value="TreeGrafter"/>
</dbReference>
<dbReference type="AlphaFoldDB" id="A0A9N9E274"/>
<dbReference type="PROSITE" id="PS00107">
    <property type="entry name" value="PROTEIN_KINASE_ATP"/>
    <property type="match status" value="1"/>
</dbReference>
<dbReference type="Pfam" id="PF07714">
    <property type="entry name" value="PK_Tyr_Ser-Thr"/>
    <property type="match status" value="1"/>
</dbReference>
<dbReference type="SUPFAM" id="SSF56112">
    <property type="entry name" value="Protein kinase-like (PK-like)"/>
    <property type="match status" value="3"/>
</dbReference>
<dbReference type="Pfam" id="PF00069">
    <property type="entry name" value="Pkinase"/>
    <property type="match status" value="1"/>
</dbReference>
<dbReference type="PANTHER" id="PTHR44329">
    <property type="entry name" value="SERINE/THREONINE-PROTEIN KINASE TNNI3K-RELATED"/>
    <property type="match status" value="1"/>
</dbReference>